<dbReference type="AlphaFoldDB" id="A0A1F7WS06"/>
<comment type="caution">
    <text evidence="1">The sequence shown here is derived from an EMBL/GenBank/DDBJ whole genome shotgun (WGS) entry which is preliminary data.</text>
</comment>
<reference evidence="1 2" key="1">
    <citation type="journal article" date="2016" name="Nat. Commun.">
        <title>Thousands of microbial genomes shed light on interconnected biogeochemical processes in an aquifer system.</title>
        <authorList>
            <person name="Anantharaman K."/>
            <person name="Brown C.T."/>
            <person name="Hug L.A."/>
            <person name="Sharon I."/>
            <person name="Castelle C.J."/>
            <person name="Probst A.J."/>
            <person name="Thomas B.C."/>
            <person name="Singh A."/>
            <person name="Wilkins M.J."/>
            <person name="Karaoz U."/>
            <person name="Brodie E.L."/>
            <person name="Williams K.H."/>
            <person name="Hubbard S.S."/>
            <person name="Banfield J.F."/>
        </authorList>
    </citation>
    <scope>NUCLEOTIDE SEQUENCE [LARGE SCALE GENOMIC DNA]</scope>
</reference>
<organism evidence="1 2">
    <name type="scientific">Candidatus Woesebacteria bacterium GWB1_43_5</name>
    <dbReference type="NCBI Taxonomy" id="1802474"/>
    <lineage>
        <taxon>Bacteria</taxon>
        <taxon>Candidatus Woeseibacteriota</taxon>
    </lineage>
</organism>
<evidence type="ECO:0000313" key="1">
    <source>
        <dbReference type="EMBL" id="OGM05530.1"/>
    </source>
</evidence>
<name>A0A1F7WS06_9BACT</name>
<gene>
    <name evidence="1" type="ORF">A2125_00825</name>
</gene>
<sequence length="159" mass="17714">MTIEFKNLNQRAFELATELSDLMSELENRNPILVSGVSLYKSLGIGSGRVIIPFVPVFTPVEVDSTRIDFLTLSGKHGFSLLSFEPKLACEAMIFLYDITSRMGAVGFRISRDPVADIQRKYGCDLIPLNEDGALDIFKRILDSVRYSGNHPASPQRKS</sequence>
<dbReference type="Proteomes" id="UP000178812">
    <property type="component" value="Unassembled WGS sequence"/>
</dbReference>
<dbReference type="EMBL" id="MGFM01000034">
    <property type="protein sequence ID" value="OGM05530.1"/>
    <property type="molecule type" value="Genomic_DNA"/>
</dbReference>
<accession>A0A1F7WS06</accession>
<proteinExistence type="predicted"/>
<evidence type="ECO:0000313" key="2">
    <source>
        <dbReference type="Proteomes" id="UP000178812"/>
    </source>
</evidence>
<protein>
    <submittedName>
        <fullName evidence="1">Uncharacterized protein</fullName>
    </submittedName>
</protein>